<feature type="topological domain" description="Cytoplasmic" evidence="12">
    <location>
        <begin position="1"/>
        <end position="7"/>
    </location>
</feature>
<evidence type="ECO:0000256" key="6">
    <source>
        <dbReference type="ARBA" id="ARBA00022748"/>
    </source>
</evidence>
<dbReference type="OrthoDB" id="9793584at2"/>
<dbReference type="GO" id="GO:0017004">
    <property type="term" value="P:cytochrome complex assembly"/>
    <property type="evidence" value="ECO:0007669"/>
    <property type="project" value="UniProtKB-KW"/>
</dbReference>
<keyword evidence="2 12" id="KW-1003">Cell membrane</keyword>
<feature type="binding site" description="covalent" evidence="12 13">
    <location>
        <position position="121"/>
    </location>
    <ligand>
        <name>heme</name>
        <dbReference type="ChEBI" id="CHEBI:30413"/>
    </ligand>
</feature>
<dbReference type="Pfam" id="PF03100">
    <property type="entry name" value="CcmE"/>
    <property type="match status" value="1"/>
</dbReference>
<proteinExistence type="inferred from homology"/>
<evidence type="ECO:0000256" key="2">
    <source>
        <dbReference type="ARBA" id="ARBA00022475"/>
    </source>
</evidence>
<dbReference type="GO" id="GO:0020037">
    <property type="term" value="F:heme binding"/>
    <property type="evidence" value="ECO:0007669"/>
    <property type="project" value="InterPro"/>
</dbReference>
<dbReference type="PANTHER" id="PTHR34128:SF2">
    <property type="entry name" value="CYTOCHROME C-TYPE BIOGENESIS PROTEIN CCME HOMOLOG, MITOCHONDRIAL"/>
    <property type="match status" value="1"/>
</dbReference>
<comment type="function">
    <text evidence="11 12">Heme chaperone required for the biogenesis of c-type cytochromes. Transiently binds heme delivered by CcmC and transfers the heme to apo-cytochromes in a process facilitated by CcmF and CcmH.</text>
</comment>
<dbReference type="InterPro" id="IPR012340">
    <property type="entry name" value="NA-bd_OB-fold"/>
</dbReference>
<feature type="topological domain" description="Extracellular" evidence="12">
    <location>
        <begin position="29"/>
        <end position="146"/>
    </location>
</feature>
<comment type="similarity">
    <text evidence="12">Belongs to the CcmE/CycJ family.</text>
</comment>
<dbReference type="AlphaFoldDB" id="A0A1H6ICN8"/>
<keyword evidence="9 12" id="KW-0408">Iron</keyword>
<comment type="subcellular location">
    <subcellularLocation>
        <location evidence="1">Cell inner membrane</location>
    </subcellularLocation>
    <subcellularLocation>
        <location evidence="12">Cell membrane</location>
        <topology evidence="12">Single-pass type II membrane protein</topology>
    </subcellularLocation>
</comment>
<evidence type="ECO:0000256" key="11">
    <source>
        <dbReference type="ARBA" id="ARBA00056663"/>
    </source>
</evidence>
<keyword evidence="3 12" id="KW-0349">Heme</keyword>
<dbReference type="InterPro" id="IPR036127">
    <property type="entry name" value="CcmE-like_sf"/>
</dbReference>
<keyword evidence="8 12" id="KW-1133">Transmembrane helix</keyword>
<organism evidence="14 15">
    <name type="scientific">Magnetospirillum fulvum</name>
    <name type="common">Rhodospirillum fulvum</name>
    <dbReference type="NCBI Taxonomy" id="1082"/>
    <lineage>
        <taxon>Bacteria</taxon>
        <taxon>Pseudomonadati</taxon>
        <taxon>Pseudomonadota</taxon>
        <taxon>Alphaproteobacteria</taxon>
        <taxon>Rhodospirillales</taxon>
        <taxon>Rhodospirillaceae</taxon>
        <taxon>Magnetospirillum</taxon>
    </lineage>
</organism>
<dbReference type="GO" id="GO:0005886">
    <property type="term" value="C:plasma membrane"/>
    <property type="evidence" value="ECO:0007669"/>
    <property type="project" value="UniProtKB-SubCell"/>
</dbReference>
<keyword evidence="6 12" id="KW-0201">Cytochrome c-type biogenesis</keyword>
<dbReference type="NCBIfam" id="NF009731">
    <property type="entry name" value="PRK13254.1-5"/>
    <property type="match status" value="1"/>
</dbReference>
<reference evidence="15" key="1">
    <citation type="submission" date="2016-10" db="EMBL/GenBank/DDBJ databases">
        <authorList>
            <person name="Varghese N."/>
            <person name="Submissions S."/>
        </authorList>
    </citation>
    <scope>NUCLEOTIDE SEQUENCE [LARGE SCALE GENOMIC DNA]</scope>
    <source>
        <strain evidence="15">DSM 13234</strain>
    </source>
</reference>
<keyword evidence="15" id="KW-1185">Reference proteome</keyword>
<evidence type="ECO:0000256" key="7">
    <source>
        <dbReference type="ARBA" id="ARBA00022968"/>
    </source>
</evidence>
<name>A0A1H6ICN8_MAGFU</name>
<evidence type="ECO:0000256" key="9">
    <source>
        <dbReference type="ARBA" id="ARBA00023004"/>
    </source>
</evidence>
<keyword evidence="5 12" id="KW-0479">Metal-binding</keyword>
<evidence type="ECO:0000256" key="13">
    <source>
        <dbReference type="PIRSR" id="PIRSR604329-50"/>
    </source>
</evidence>
<evidence type="ECO:0000313" key="15">
    <source>
        <dbReference type="Proteomes" id="UP000182983"/>
    </source>
</evidence>
<keyword evidence="10 12" id="KW-0472">Membrane</keyword>
<dbReference type="Gene3D" id="2.40.50.140">
    <property type="entry name" value="Nucleic acid-binding proteins"/>
    <property type="match status" value="1"/>
</dbReference>
<accession>A0A1H6ICN8</accession>
<evidence type="ECO:0000256" key="4">
    <source>
        <dbReference type="ARBA" id="ARBA00022692"/>
    </source>
</evidence>
<dbReference type="GO" id="GO:0017003">
    <property type="term" value="P:protein-heme linkage"/>
    <property type="evidence" value="ECO:0007669"/>
    <property type="project" value="UniProtKB-UniRule"/>
</dbReference>
<dbReference type="NCBIfam" id="NF009729">
    <property type="entry name" value="PRK13254.1-3"/>
    <property type="match status" value="1"/>
</dbReference>
<keyword evidence="4 12" id="KW-0812">Transmembrane</keyword>
<protein>
    <recommendedName>
        <fullName evidence="12">Cytochrome c-type biogenesis protein CcmE</fullName>
    </recommendedName>
    <alternativeName>
        <fullName evidence="12">Cytochrome c maturation protein E</fullName>
    </alternativeName>
    <alternativeName>
        <fullName evidence="12">Heme chaperone CcmE</fullName>
    </alternativeName>
</protein>
<dbReference type="SUPFAM" id="SSF82093">
    <property type="entry name" value="Heme chaperone CcmE"/>
    <property type="match status" value="1"/>
</dbReference>
<dbReference type="PANTHER" id="PTHR34128">
    <property type="entry name" value="CYTOCHROME C-TYPE BIOGENESIS PROTEIN CCME HOMOLOG, MITOCHONDRIAL"/>
    <property type="match status" value="1"/>
</dbReference>
<dbReference type="FunFam" id="2.40.50.140:FF:000104">
    <property type="entry name" value="Cytochrome c-type biogenesis protein CcmE"/>
    <property type="match status" value="1"/>
</dbReference>
<evidence type="ECO:0000313" key="14">
    <source>
        <dbReference type="EMBL" id="SEH44888.1"/>
    </source>
</evidence>
<evidence type="ECO:0000256" key="12">
    <source>
        <dbReference type="HAMAP-Rule" id="MF_01959"/>
    </source>
</evidence>
<keyword evidence="7 12" id="KW-0735">Signal-anchor</keyword>
<evidence type="ECO:0000256" key="8">
    <source>
        <dbReference type="ARBA" id="ARBA00022989"/>
    </source>
</evidence>
<dbReference type="Proteomes" id="UP000182983">
    <property type="component" value="Unassembled WGS sequence"/>
</dbReference>
<dbReference type="RefSeq" id="WP_074768831.1">
    <property type="nucleotide sequence ID" value="NZ_FNWO01000010.1"/>
</dbReference>
<evidence type="ECO:0000256" key="3">
    <source>
        <dbReference type="ARBA" id="ARBA00022617"/>
    </source>
</evidence>
<evidence type="ECO:0000256" key="5">
    <source>
        <dbReference type="ARBA" id="ARBA00022723"/>
    </source>
</evidence>
<evidence type="ECO:0000256" key="10">
    <source>
        <dbReference type="ARBA" id="ARBA00023136"/>
    </source>
</evidence>
<dbReference type="HAMAP" id="MF_01959">
    <property type="entry name" value="CcmE"/>
    <property type="match status" value="1"/>
</dbReference>
<dbReference type="EMBL" id="FNWO01000010">
    <property type="protein sequence ID" value="SEH44888.1"/>
    <property type="molecule type" value="Genomic_DNA"/>
</dbReference>
<evidence type="ECO:0000256" key="1">
    <source>
        <dbReference type="ARBA" id="ARBA00004533"/>
    </source>
</evidence>
<dbReference type="InterPro" id="IPR004329">
    <property type="entry name" value="CcmE"/>
</dbReference>
<dbReference type="NCBIfam" id="NF009727">
    <property type="entry name" value="PRK13254.1-1"/>
    <property type="match status" value="1"/>
</dbReference>
<feature type="binding site" description="axial binding residue" evidence="12 13">
    <location>
        <position position="125"/>
    </location>
    <ligand>
        <name>heme</name>
        <dbReference type="ChEBI" id="CHEBI:30413"/>
    </ligand>
    <ligandPart>
        <name>Fe</name>
        <dbReference type="ChEBI" id="CHEBI:18248"/>
    </ligandPart>
</feature>
<sequence>MTRKQRRLYFVLLGLLALGAAATLVLTAISDSLVYFYTPSDLVAKPQPEGRRMRIGGLVQDHSVIRDGKSVTFVVTDLVQSLPVTYAGILPDLFREGQGVVVEGKMGPDGRFLAAEVLAKHDEKYMPKDVADALKKSGQWKEPKAN</sequence>
<gene>
    <name evidence="12" type="primary">ccmE</name>
    <name evidence="12" type="synonym">cycJ</name>
    <name evidence="14" type="ORF">SAMN04244559_02373</name>
</gene>
<dbReference type="GO" id="GO:0046872">
    <property type="term" value="F:metal ion binding"/>
    <property type="evidence" value="ECO:0007669"/>
    <property type="project" value="UniProtKB-KW"/>
</dbReference>